<evidence type="ECO:0000256" key="1">
    <source>
        <dbReference type="SAM" id="MobiDB-lite"/>
    </source>
</evidence>
<accession>A0ABT1JKP9</accession>
<feature type="compositionally biased region" description="Polar residues" evidence="1">
    <location>
        <begin position="1"/>
        <end position="20"/>
    </location>
</feature>
<evidence type="ECO:0000259" key="2">
    <source>
        <dbReference type="Pfam" id="PF04149"/>
    </source>
</evidence>
<reference evidence="3 4" key="1">
    <citation type="submission" date="2022-06" db="EMBL/GenBank/DDBJ databases">
        <title>Genomic Encyclopedia of Type Strains, Phase I: the one thousand microbial genomes (KMG-I) project.</title>
        <authorList>
            <person name="Kyrpides N."/>
        </authorList>
    </citation>
    <scope>NUCLEOTIDE SEQUENCE [LARGE SCALE GENOMIC DNA]</scope>
    <source>
        <strain evidence="3 4">DSM 43889</strain>
    </source>
</reference>
<proteinExistence type="predicted"/>
<protein>
    <recommendedName>
        <fullName evidence="2">DUF397 domain-containing protein</fullName>
    </recommendedName>
</protein>
<feature type="domain" description="DUF397" evidence="2">
    <location>
        <begin position="9"/>
        <end position="60"/>
    </location>
</feature>
<sequence>MNADMTLTNWRKSSRSSNGSDDCVEVGSTSTVVAVRDTKNRAGGTLLFDREVFAAFVGSLNRDGV</sequence>
<feature type="region of interest" description="Disordered" evidence="1">
    <location>
        <begin position="1"/>
        <end position="23"/>
    </location>
</feature>
<keyword evidence="4" id="KW-1185">Reference proteome</keyword>
<dbReference type="RefSeq" id="WP_016701424.1">
    <property type="nucleotide sequence ID" value="NZ_AUBJ02000001.1"/>
</dbReference>
<dbReference type="Proteomes" id="UP000791080">
    <property type="component" value="Unassembled WGS sequence"/>
</dbReference>
<dbReference type="Pfam" id="PF04149">
    <property type="entry name" value="DUF397"/>
    <property type="match status" value="1"/>
</dbReference>
<dbReference type="EMBL" id="AUBJ02000001">
    <property type="protein sequence ID" value="MCP2333085.1"/>
    <property type="molecule type" value="Genomic_DNA"/>
</dbReference>
<evidence type="ECO:0000313" key="4">
    <source>
        <dbReference type="Proteomes" id="UP000791080"/>
    </source>
</evidence>
<name>A0ABT1JKP9_ACTCY</name>
<evidence type="ECO:0000313" key="3">
    <source>
        <dbReference type="EMBL" id="MCP2333085.1"/>
    </source>
</evidence>
<organism evidence="3 4">
    <name type="scientific">Actinoalloteichus caeruleus DSM 43889</name>
    <dbReference type="NCBI Taxonomy" id="1120930"/>
    <lineage>
        <taxon>Bacteria</taxon>
        <taxon>Bacillati</taxon>
        <taxon>Actinomycetota</taxon>
        <taxon>Actinomycetes</taxon>
        <taxon>Pseudonocardiales</taxon>
        <taxon>Pseudonocardiaceae</taxon>
        <taxon>Actinoalloteichus</taxon>
        <taxon>Actinoalloteichus cyanogriseus</taxon>
    </lineage>
</organism>
<gene>
    <name evidence="3" type="ORF">G443_003355</name>
</gene>
<comment type="caution">
    <text evidence="3">The sequence shown here is derived from an EMBL/GenBank/DDBJ whole genome shotgun (WGS) entry which is preliminary data.</text>
</comment>
<dbReference type="InterPro" id="IPR007278">
    <property type="entry name" value="DUF397"/>
</dbReference>